<organism evidence="7 8">
    <name type="scientific">Ottowia beijingensis</name>
    <dbReference type="NCBI Taxonomy" id="1207057"/>
    <lineage>
        <taxon>Bacteria</taxon>
        <taxon>Pseudomonadati</taxon>
        <taxon>Pseudomonadota</taxon>
        <taxon>Betaproteobacteria</taxon>
        <taxon>Burkholderiales</taxon>
        <taxon>Comamonadaceae</taxon>
        <taxon>Ottowia</taxon>
    </lineage>
</organism>
<name>A0A853IQI1_9BURK</name>
<evidence type="ECO:0000256" key="2">
    <source>
        <dbReference type="ARBA" id="ARBA00022670"/>
    </source>
</evidence>
<dbReference type="InterPro" id="IPR038765">
    <property type="entry name" value="Papain-like_cys_pep_sf"/>
</dbReference>
<dbReference type="PROSITE" id="PS51935">
    <property type="entry name" value="NLPC_P60"/>
    <property type="match status" value="1"/>
</dbReference>
<dbReference type="PANTHER" id="PTHR47053">
    <property type="entry name" value="MUREIN DD-ENDOPEPTIDASE MEPH-RELATED"/>
    <property type="match status" value="1"/>
</dbReference>
<evidence type="ECO:0000313" key="8">
    <source>
        <dbReference type="Proteomes" id="UP000589716"/>
    </source>
</evidence>
<dbReference type="InterPro" id="IPR006311">
    <property type="entry name" value="TAT_signal"/>
</dbReference>
<dbReference type="GO" id="GO:0006508">
    <property type="term" value="P:proteolysis"/>
    <property type="evidence" value="ECO:0007669"/>
    <property type="project" value="UniProtKB-KW"/>
</dbReference>
<protein>
    <submittedName>
        <fullName evidence="7">C40 family peptidase</fullName>
    </submittedName>
</protein>
<sequence>MSMTSSPDTSAPRRHLLAALAVGALLAGCASKRPAPAARGRVAPGGSVARRAPSQPVPPSQTPLALHPAGREASVAQAMLLVNTPYRYGGNTPEGGFDCSGLVHYVYGQVAAGAARLPRSTAQWAAATMPVSESALQRGDLVFFNTTGTPFSHMGIYVGAISSCTRRRRGDGAAGQLDNRYFAPRYLGARSVFAV</sequence>
<dbReference type="Pfam" id="PF00877">
    <property type="entry name" value="NLPC_P60"/>
    <property type="match status" value="1"/>
</dbReference>
<evidence type="ECO:0000256" key="3">
    <source>
        <dbReference type="ARBA" id="ARBA00022801"/>
    </source>
</evidence>
<dbReference type="PANTHER" id="PTHR47053:SF1">
    <property type="entry name" value="MUREIN DD-ENDOPEPTIDASE MEPH-RELATED"/>
    <property type="match status" value="1"/>
</dbReference>
<feature type="compositionally biased region" description="Low complexity" evidence="5">
    <location>
        <begin position="36"/>
        <end position="52"/>
    </location>
</feature>
<dbReference type="EMBL" id="JACCKX010000001">
    <property type="protein sequence ID" value="NZA02492.1"/>
    <property type="molecule type" value="Genomic_DNA"/>
</dbReference>
<comment type="caution">
    <text evidence="7">The sequence shown here is derived from an EMBL/GenBank/DDBJ whole genome shotgun (WGS) entry which is preliminary data.</text>
</comment>
<keyword evidence="8" id="KW-1185">Reference proteome</keyword>
<dbReference type="SUPFAM" id="SSF54001">
    <property type="entry name" value="Cysteine proteinases"/>
    <property type="match status" value="1"/>
</dbReference>
<keyword evidence="3" id="KW-0378">Hydrolase</keyword>
<keyword evidence="4" id="KW-0788">Thiol protease</keyword>
<evidence type="ECO:0000259" key="6">
    <source>
        <dbReference type="PROSITE" id="PS51935"/>
    </source>
</evidence>
<dbReference type="InterPro" id="IPR000064">
    <property type="entry name" value="NLP_P60_dom"/>
</dbReference>
<dbReference type="Gene3D" id="3.90.1720.10">
    <property type="entry name" value="endopeptidase domain like (from Nostoc punctiforme)"/>
    <property type="match status" value="1"/>
</dbReference>
<accession>A0A853IQI1</accession>
<comment type="similarity">
    <text evidence="1">Belongs to the peptidase C40 family.</text>
</comment>
<dbReference type="PROSITE" id="PS51318">
    <property type="entry name" value="TAT"/>
    <property type="match status" value="1"/>
</dbReference>
<dbReference type="AlphaFoldDB" id="A0A853IQI1"/>
<dbReference type="RefSeq" id="WP_180550823.1">
    <property type="nucleotide sequence ID" value="NZ_JACCKX010000001.1"/>
</dbReference>
<dbReference type="GO" id="GO:0008234">
    <property type="term" value="F:cysteine-type peptidase activity"/>
    <property type="evidence" value="ECO:0007669"/>
    <property type="project" value="UniProtKB-KW"/>
</dbReference>
<dbReference type="InterPro" id="IPR051202">
    <property type="entry name" value="Peptidase_C40"/>
</dbReference>
<gene>
    <name evidence="7" type="ORF">H0I39_13305</name>
</gene>
<feature type="region of interest" description="Disordered" evidence="5">
    <location>
        <begin position="36"/>
        <end position="66"/>
    </location>
</feature>
<keyword evidence="2" id="KW-0645">Protease</keyword>
<feature type="domain" description="NlpC/P60" evidence="6">
    <location>
        <begin position="68"/>
        <end position="193"/>
    </location>
</feature>
<evidence type="ECO:0000256" key="4">
    <source>
        <dbReference type="ARBA" id="ARBA00022807"/>
    </source>
</evidence>
<evidence type="ECO:0000313" key="7">
    <source>
        <dbReference type="EMBL" id="NZA02492.1"/>
    </source>
</evidence>
<dbReference type="Proteomes" id="UP000589716">
    <property type="component" value="Unassembled WGS sequence"/>
</dbReference>
<proteinExistence type="inferred from homology"/>
<reference evidence="7 8" key="1">
    <citation type="submission" date="2020-07" db="EMBL/GenBank/DDBJ databases">
        <authorList>
            <person name="Maaloum M."/>
        </authorList>
    </citation>
    <scope>NUCLEOTIDE SEQUENCE [LARGE SCALE GENOMIC DNA]</scope>
    <source>
        <strain evidence="7 8">GCS-AN-3</strain>
    </source>
</reference>
<evidence type="ECO:0000256" key="1">
    <source>
        <dbReference type="ARBA" id="ARBA00007074"/>
    </source>
</evidence>
<evidence type="ECO:0000256" key="5">
    <source>
        <dbReference type="SAM" id="MobiDB-lite"/>
    </source>
</evidence>